<feature type="transmembrane region" description="Helical" evidence="2">
    <location>
        <begin position="122"/>
        <end position="140"/>
    </location>
</feature>
<dbReference type="Pfam" id="PF00990">
    <property type="entry name" value="GGDEF"/>
    <property type="match status" value="1"/>
</dbReference>
<dbReference type="EC" id="2.7.7.65" evidence="4"/>
<dbReference type="InterPro" id="IPR043128">
    <property type="entry name" value="Rev_trsase/Diguanyl_cyclase"/>
</dbReference>
<feature type="domain" description="GGDEF" evidence="3">
    <location>
        <begin position="203"/>
        <end position="328"/>
    </location>
</feature>
<keyword evidence="2" id="KW-0812">Transmembrane</keyword>
<dbReference type="GO" id="GO:0043709">
    <property type="term" value="P:cell adhesion involved in single-species biofilm formation"/>
    <property type="evidence" value="ECO:0007669"/>
    <property type="project" value="TreeGrafter"/>
</dbReference>
<evidence type="ECO:0000313" key="4">
    <source>
        <dbReference type="EMBL" id="XCG64242.1"/>
    </source>
</evidence>
<dbReference type="GO" id="GO:1902201">
    <property type="term" value="P:negative regulation of bacterial-type flagellum-dependent cell motility"/>
    <property type="evidence" value="ECO:0007669"/>
    <property type="project" value="TreeGrafter"/>
</dbReference>
<keyword evidence="2" id="KW-0472">Membrane</keyword>
<keyword evidence="2" id="KW-1133">Transmembrane helix</keyword>
<dbReference type="InterPro" id="IPR029787">
    <property type="entry name" value="Nucleotide_cyclase"/>
</dbReference>
<protein>
    <submittedName>
        <fullName evidence="4">GGDEF domain-containing protein</fullName>
        <ecNumber evidence="4">2.7.7.65</ecNumber>
    </submittedName>
</protein>
<dbReference type="Gene3D" id="3.30.70.270">
    <property type="match status" value="1"/>
</dbReference>
<feature type="transmembrane region" description="Helical" evidence="2">
    <location>
        <begin position="73"/>
        <end position="94"/>
    </location>
</feature>
<dbReference type="SUPFAM" id="SSF55073">
    <property type="entry name" value="Nucleotide cyclase"/>
    <property type="match status" value="1"/>
</dbReference>
<dbReference type="GO" id="GO:0052621">
    <property type="term" value="F:diguanylate cyclase activity"/>
    <property type="evidence" value="ECO:0007669"/>
    <property type="project" value="UniProtKB-EC"/>
</dbReference>
<dbReference type="CDD" id="cd01949">
    <property type="entry name" value="GGDEF"/>
    <property type="match status" value="1"/>
</dbReference>
<name>A0AAU8DRF9_9ACTN</name>
<feature type="region of interest" description="Disordered" evidence="1">
    <location>
        <begin position="319"/>
        <end position="349"/>
    </location>
</feature>
<feature type="transmembrane region" description="Helical" evidence="2">
    <location>
        <begin position="146"/>
        <end position="164"/>
    </location>
</feature>
<dbReference type="RefSeq" id="WP_353649855.1">
    <property type="nucleotide sequence ID" value="NZ_CP159218.1"/>
</dbReference>
<dbReference type="InterPro" id="IPR000160">
    <property type="entry name" value="GGDEF_dom"/>
</dbReference>
<dbReference type="EMBL" id="CP159218">
    <property type="protein sequence ID" value="XCG64242.1"/>
    <property type="molecule type" value="Genomic_DNA"/>
</dbReference>
<organism evidence="4">
    <name type="scientific">Nakamurella sp. A5-74</name>
    <dbReference type="NCBI Taxonomy" id="3158264"/>
    <lineage>
        <taxon>Bacteria</taxon>
        <taxon>Bacillati</taxon>
        <taxon>Actinomycetota</taxon>
        <taxon>Actinomycetes</taxon>
        <taxon>Nakamurellales</taxon>
        <taxon>Nakamurellaceae</taxon>
        <taxon>Nakamurella</taxon>
    </lineage>
</organism>
<dbReference type="PANTHER" id="PTHR45138">
    <property type="entry name" value="REGULATORY COMPONENTS OF SENSORY TRANSDUCTION SYSTEM"/>
    <property type="match status" value="1"/>
</dbReference>
<keyword evidence="4" id="KW-0548">Nucleotidyltransferase</keyword>
<keyword evidence="4" id="KW-0808">Transferase</keyword>
<feature type="transmembrane region" description="Helical" evidence="2">
    <location>
        <begin position="20"/>
        <end position="40"/>
    </location>
</feature>
<dbReference type="GO" id="GO:0005886">
    <property type="term" value="C:plasma membrane"/>
    <property type="evidence" value="ECO:0007669"/>
    <property type="project" value="TreeGrafter"/>
</dbReference>
<feature type="transmembrane region" description="Helical" evidence="2">
    <location>
        <begin position="46"/>
        <end position="66"/>
    </location>
</feature>
<dbReference type="PANTHER" id="PTHR45138:SF24">
    <property type="entry name" value="DIGUANYLATE CYCLASE DGCC-RELATED"/>
    <property type="match status" value="1"/>
</dbReference>
<evidence type="ECO:0000259" key="3">
    <source>
        <dbReference type="PROSITE" id="PS50887"/>
    </source>
</evidence>
<dbReference type="InterPro" id="IPR050469">
    <property type="entry name" value="Diguanylate_Cyclase"/>
</dbReference>
<gene>
    <name evidence="4" type="ORF">ABLG96_02510</name>
</gene>
<sequence>MLFLRLNRIAADHRRRRPMVVLGTLAGIAAIVFVGVLSVWNGVAALPLLPICLGACLLQAIVYFGIPWQRVPRVAILVVPAVWLGGLAACGLAIGPLATNFAGLPILAFLFAGLTQARWRSLWLLPVSVPAWLTLVTETGATIVRLWLPVALILWIVIAEATAYQTNNLRREMRRLHREVDLDPLTRLASRRVLPEVLRDVADGDVLVLIDVDHFKSINDTHGHAAGDQVLKEFGRMLLRCLGPHDVAIRYGGEELLVVLAHPTPQAVTSFDRSLRREVLEIRPRVSFTAGVSRVVPGESVDDALARADATLYEMKSAGRNRAGGDIGPRDVTHPAPDSRPAAGVVDGV</sequence>
<dbReference type="AlphaFoldDB" id="A0AAU8DRF9"/>
<dbReference type="PROSITE" id="PS50887">
    <property type="entry name" value="GGDEF"/>
    <property type="match status" value="1"/>
</dbReference>
<dbReference type="SMART" id="SM00267">
    <property type="entry name" value="GGDEF"/>
    <property type="match status" value="1"/>
</dbReference>
<dbReference type="NCBIfam" id="TIGR00254">
    <property type="entry name" value="GGDEF"/>
    <property type="match status" value="1"/>
</dbReference>
<accession>A0AAU8DRF9</accession>
<evidence type="ECO:0000256" key="2">
    <source>
        <dbReference type="SAM" id="Phobius"/>
    </source>
</evidence>
<proteinExistence type="predicted"/>
<evidence type="ECO:0000256" key="1">
    <source>
        <dbReference type="SAM" id="MobiDB-lite"/>
    </source>
</evidence>
<reference evidence="4" key="1">
    <citation type="submission" date="2024-05" db="EMBL/GenBank/DDBJ databases">
        <authorList>
            <person name="Cai S.Y."/>
            <person name="Jin L.M."/>
            <person name="Li H.R."/>
        </authorList>
    </citation>
    <scope>NUCLEOTIDE SEQUENCE</scope>
    <source>
        <strain evidence="4">A5-74</strain>
    </source>
</reference>